<dbReference type="PROSITE" id="PS50113">
    <property type="entry name" value="PAC"/>
    <property type="match status" value="1"/>
</dbReference>
<dbReference type="RefSeq" id="WP_250874158.1">
    <property type="nucleotide sequence ID" value="NZ_JALXFV010000007.1"/>
</dbReference>
<dbReference type="PANTHER" id="PTHR34236">
    <property type="entry name" value="DIMETHYL SULFOXIDE REDUCTASE TRANSCRIPTIONAL ACTIVATOR"/>
    <property type="match status" value="1"/>
</dbReference>
<dbReference type="Pfam" id="PF08448">
    <property type="entry name" value="PAS_4"/>
    <property type="match status" value="1"/>
</dbReference>
<dbReference type="Pfam" id="PF00072">
    <property type="entry name" value="Response_reg"/>
    <property type="match status" value="1"/>
</dbReference>
<dbReference type="InterPro" id="IPR013656">
    <property type="entry name" value="PAS_4"/>
</dbReference>
<dbReference type="SUPFAM" id="SSF52172">
    <property type="entry name" value="CheY-like"/>
    <property type="match status" value="1"/>
</dbReference>
<evidence type="ECO:0000259" key="8">
    <source>
        <dbReference type="PROSITE" id="PS50113"/>
    </source>
</evidence>
<dbReference type="InterPro" id="IPR035965">
    <property type="entry name" value="PAS-like_dom_sf"/>
</dbReference>
<dbReference type="InterPro" id="IPR000014">
    <property type="entry name" value="PAS"/>
</dbReference>
<accession>A0ABD6AXR2</accession>
<dbReference type="InterPro" id="IPR029016">
    <property type="entry name" value="GAF-like_dom_sf"/>
</dbReference>
<keyword evidence="2" id="KW-0418">Kinase</keyword>
<keyword evidence="3" id="KW-0805">Transcription regulation</keyword>
<evidence type="ECO:0000259" key="6">
    <source>
        <dbReference type="PROSITE" id="PS50110"/>
    </source>
</evidence>
<protein>
    <submittedName>
        <fullName evidence="9">Bacterio-opsin activator domain-containing protein</fullName>
    </submittedName>
</protein>
<gene>
    <name evidence="9" type="ORF">ACFSBT_12960</name>
</gene>
<dbReference type="InterPro" id="IPR011006">
    <property type="entry name" value="CheY-like_superfamily"/>
</dbReference>
<dbReference type="SUPFAM" id="SSF55785">
    <property type="entry name" value="PYP-like sensor domain (PAS domain)"/>
    <property type="match status" value="2"/>
</dbReference>
<dbReference type="CDD" id="cd00130">
    <property type="entry name" value="PAS"/>
    <property type="match status" value="2"/>
</dbReference>
<dbReference type="InterPro" id="IPR001789">
    <property type="entry name" value="Sig_transdc_resp-reg_receiver"/>
</dbReference>
<dbReference type="InterPro" id="IPR007050">
    <property type="entry name" value="HTH_bacterioopsin"/>
</dbReference>
<proteinExistence type="predicted"/>
<dbReference type="GO" id="GO:0016301">
    <property type="term" value="F:kinase activity"/>
    <property type="evidence" value="ECO:0007669"/>
    <property type="project" value="UniProtKB-KW"/>
</dbReference>
<dbReference type="SMART" id="SM00065">
    <property type="entry name" value="GAF"/>
    <property type="match status" value="2"/>
</dbReference>
<evidence type="ECO:0000256" key="3">
    <source>
        <dbReference type="ARBA" id="ARBA00023015"/>
    </source>
</evidence>
<dbReference type="EMBL" id="JBHUDC010000007">
    <property type="protein sequence ID" value="MFD1514186.1"/>
    <property type="molecule type" value="Genomic_DNA"/>
</dbReference>
<feature type="domain" description="Response regulatory" evidence="6">
    <location>
        <begin position="12"/>
        <end position="126"/>
    </location>
</feature>
<dbReference type="SMART" id="SM00448">
    <property type="entry name" value="REC"/>
    <property type="match status" value="1"/>
</dbReference>
<evidence type="ECO:0000256" key="4">
    <source>
        <dbReference type="ARBA" id="ARBA00023163"/>
    </source>
</evidence>
<reference evidence="9 10" key="1">
    <citation type="journal article" date="2019" name="Int. J. Syst. Evol. Microbiol.">
        <title>The Global Catalogue of Microorganisms (GCM) 10K type strain sequencing project: providing services to taxonomists for standard genome sequencing and annotation.</title>
        <authorList>
            <consortium name="The Broad Institute Genomics Platform"/>
            <consortium name="The Broad Institute Genome Sequencing Center for Infectious Disease"/>
            <person name="Wu L."/>
            <person name="Ma J."/>
        </authorList>
    </citation>
    <scope>NUCLEOTIDE SEQUENCE [LARGE SCALE GENOMIC DNA]</scope>
    <source>
        <strain evidence="9 10">CGMCC 1.12563</strain>
    </source>
</reference>
<evidence type="ECO:0000256" key="2">
    <source>
        <dbReference type="ARBA" id="ARBA00022777"/>
    </source>
</evidence>
<dbReference type="SUPFAM" id="SSF55781">
    <property type="entry name" value="GAF domain-like"/>
    <property type="match status" value="2"/>
</dbReference>
<keyword evidence="1" id="KW-0808">Transferase</keyword>
<comment type="caution">
    <text evidence="5">Lacks conserved residue(s) required for the propagation of feature annotation.</text>
</comment>
<dbReference type="Proteomes" id="UP001597187">
    <property type="component" value="Unassembled WGS sequence"/>
</dbReference>
<keyword evidence="10" id="KW-1185">Reference proteome</keyword>
<evidence type="ECO:0000313" key="9">
    <source>
        <dbReference type="EMBL" id="MFD1514186.1"/>
    </source>
</evidence>
<dbReference type="Gene3D" id="3.30.450.20">
    <property type="entry name" value="PAS domain"/>
    <property type="match status" value="2"/>
</dbReference>
<sequence length="962" mass="104951">MDSSVNALRSTHVLLVGESGWMASFERYLETETEATVDAVATASEALEAVREHRVDCVVCAADLGSSTGVDLVASIRAETTALPVVVCTADGDEATASAAIGAGVSDYVALETSPAGSLDGQFGDLRARIDRSIRRAKRSVTRQDRARQFDAIFHDTRTATWVLDPDGTVARANETARNRVPEPVEAVVGDPFWTLSRWSHDEAIEADVRRVVETALDGAFGHAVVTRSSAGESTSVVELSARPVHNGAGELVSIVVDGVDITERVTLERELRQSEELHRVTLNNMTDTVLMTDEDGEYTYVCPNVHFIFGYTDEEIRSRQPIDDLLGEDLFDREELAAKGVLKNIECTATDKAGREHTLLVNVREVSIQDGSLLYSCRDITKRKQREEALATLQGTARDFLYAETPYEIAQHVVDDTPGVVDLDASAVYLFDADENHLEPVAQSARMRELNGPLPSVRADDAGLVSDCFLDDEPLFFDDVHDSERLDNRATDLRSVAYIPLGDHGVFVAGSSAVGRFDAVSRELTDLLAATAEAALDRVRREGRLRHQERELQRRNAELTALDRINEIIREIDQALVGAETRVEIEHAVCDLLTDDDRFSFAWIGVVDSTNDVLEPRSWAGDERGYLDETTFTIAESAVEPAGRTAATQTVTTVDTVPARLREESWRSNALSRDFLSVLSVPLAYDEFTYGVLTVYADTQAAFDDTAREVLAELGETIASATSAIERKNALLTTSVTRVEFDVEDPTFVLSRLADAAGCELTYRGGVQQTEHGSDIFVGVERAPVDAVVTAASSLVSVEGVQPISSDESGGVVRLRVAQPFLALGLADHGAVVQRVTAGEDGTTVLVDVPETVDVRHITRLLSNSVAGVNLRSKRTLEESSTRDLHSRFLEQVTDRQLEVVQTAYYSGFFESPRESTGEDVAAALDISPAAFYRHSRTVQRKLFSTLFDEVGVAAFPATNG</sequence>
<dbReference type="Gene3D" id="3.30.450.40">
    <property type="match status" value="2"/>
</dbReference>
<dbReference type="PROSITE" id="PS50112">
    <property type="entry name" value="PAS"/>
    <property type="match status" value="1"/>
</dbReference>
<dbReference type="PANTHER" id="PTHR34236:SF1">
    <property type="entry name" value="DIMETHYL SULFOXIDE REDUCTASE TRANSCRIPTIONAL ACTIVATOR"/>
    <property type="match status" value="1"/>
</dbReference>
<dbReference type="AlphaFoldDB" id="A0ABD6AXR2"/>
<dbReference type="Gene3D" id="3.40.50.2300">
    <property type="match status" value="1"/>
</dbReference>
<evidence type="ECO:0000256" key="1">
    <source>
        <dbReference type="ARBA" id="ARBA00022679"/>
    </source>
</evidence>
<keyword evidence="4" id="KW-0804">Transcription</keyword>
<dbReference type="CDD" id="cd00156">
    <property type="entry name" value="REC"/>
    <property type="match status" value="1"/>
</dbReference>
<feature type="domain" description="PAS" evidence="7">
    <location>
        <begin position="275"/>
        <end position="330"/>
    </location>
</feature>
<dbReference type="Pfam" id="PF15915">
    <property type="entry name" value="BAT"/>
    <property type="match status" value="1"/>
</dbReference>
<dbReference type="Pfam" id="PF13185">
    <property type="entry name" value="GAF_2"/>
    <property type="match status" value="2"/>
</dbReference>
<feature type="domain" description="PAC" evidence="8">
    <location>
        <begin position="220"/>
        <end position="274"/>
    </location>
</feature>
<dbReference type="SMART" id="SM00091">
    <property type="entry name" value="PAS"/>
    <property type="match status" value="2"/>
</dbReference>
<dbReference type="InterPro" id="IPR000700">
    <property type="entry name" value="PAS-assoc_C"/>
</dbReference>
<dbReference type="PROSITE" id="PS50110">
    <property type="entry name" value="RESPONSE_REGULATORY"/>
    <property type="match status" value="1"/>
</dbReference>
<evidence type="ECO:0000256" key="5">
    <source>
        <dbReference type="PROSITE-ProRule" id="PRU00169"/>
    </source>
</evidence>
<name>A0ABD6AXR2_9EURY</name>
<organism evidence="9 10">
    <name type="scientific">Halomarina rubra</name>
    <dbReference type="NCBI Taxonomy" id="2071873"/>
    <lineage>
        <taxon>Archaea</taxon>
        <taxon>Methanobacteriati</taxon>
        <taxon>Methanobacteriota</taxon>
        <taxon>Stenosarchaea group</taxon>
        <taxon>Halobacteria</taxon>
        <taxon>Halobacteriales</taxon>
        <taxon>Natronomonadaceae</taxon>
        <taxon>Halomarina</taxon>
    </lineage>
</organism>
<evidence type="ECO:0000313" key="10">
    <source>
        <dbReference type="Proteomes" id="UP001597187"/>
    </source>
</evidence>
<dbReference type="InterPro" id="IPR031803">
    <property type="entry name" value="BAT_GAF/HTH-assoc"/>
</dbReference>
<evidence type="ECO:0000259" key="7">
    <source>
        <dbReference type="PROSITE" id="PS50112"/>
    </source>
</evidence>
<dbReference type="NCBIfam" id="TIGR00229">
    <property type="entry name" value="sensory_box"/>
    <property type="match status" value="2"/>
</dbReference>
<comment type="caution">
    <text evidence="9">The sequence shown here is derived from an EMBL/GenBank/DDBJ whole genome shotgun (WGS) entry which is preliminary data.</text>
</comment>
<dbReference type="Pfam" id="PF04967">
    <property type="entry name" value="HTH_10"/>
    <property type="match status" value="1"/>
</dbReference>
<dbReference type="InterPro" id="IPR003018">
    <property type="entry name" value="GAF"/>
</dbReference>